<protein>
    <submittedName>
        <fullName evidence="18">Penicillin-binding protein 2</fullName>
    </submittedName>
</protein>
<evidence type="ECO:0000256" key="12">
    <source>
        <dbReference type="ARBA" id="ARBA00023136"/>
    </source>
</evidence>
<keyword evidence="5" id="KW-0121">Carboxypeptidase</keyword>
<dbReference type="SUPFAM" id="SSF56519">
    <property type="entry name" value="Penicillin binding protein dimerisation domain"/>
    <property type="match status" value="1"/>
</dbReference>
<evidence type="ECO:0000256" key="13">
    <source>
        <dbReference type="ARBA" id="ARBA00023316"/>
    </source>
</evidence>
<keyword evidence="12 15" id="KW-0472">Membrane</keyword>
<evidence type="ECO:0000256" key="3">
    <source>
        <dbReference type="ARBA" id="ARBA00022475"/>
    </source>
</evidence>
<feature type="compositionally biased region" description="Pro residues" evidence="14">
    <location>
        <begin position="617"/>
        <end position="636"/>
    </location>
</feature>
<dbReference type="GO" id="GO:0071972">
    <property type="term" value="F:peptidoglycan L,D-transpeptidase activity"/>
    <property type="evidence" value="ECO:0007669"/>
    <property type="project" value="TreeGrafter"/>
</dbReference>
<evidence type="ECO:0000256" key="10">
    <source>
        <dbReference type="ARBA" id="ARBA00022984"/>
    </source>
</evidence>
<evidence type="ECO:0000256" key="2">
    <source>
        <dbReference type="ARBA" id="ARBA00004236"/>
    </source>
</evidence>
<feature type="region of interest" description="Disordered" evidence="14">
    <location>
        <begin position="613"/>
        <end position="636"/>
    </location>
</feature>
<accession>A0A255YTL1</accession>
<proteinExistence type="predicted"/>
<evidence type="ECO:0000256" key="7">
    <source>
        <dbReference type="ARBA" id="ARBA00022692"/>
    </source>
</evidence>
<dbReference type="Gene3D" id="3.90.1310.10">
    <property type="entry name" value="Penicillin-binding protein 2a (Domain 2)"/>
    <property type="match status" value="1"/>
</dbReference>
<evidence type="ECO:0000256" key="6">
    <source>
        <dbReference type="ARBA" id="ARBA00022670"/>
    </source>
</evidence>
<comment type="subcellular location">
    <subcellularLocation>
        <location evidence="2">Cell membrane</location>
    </subcellularLocation>
    <subcellularLocation>
        <location evidence="1">Membrane</location>
        <topology evidence="1">Single-pass membrane protein</topology>
    </subcellularLocation>
</comment>
<dbReference type="InterPro" id="IPR012338">
    <property type="entry name" value="Beta-lactam/transpept-like"/>
</dbReference>
<dbReference type="GO" id="GO:0009252">
    <property type="term" value="P:peptidoglycan biosynthetic process"/>
    <property type="evidence" value="ECO:0007669"/>
    <property type="project" value="UniProtKB-KW"/>
</dbReference>
<keyword evidence="4" id="KW-0997">Cell inner membrane</keyword>
<dbReference type="InterPro" id="IPR036138">
    <property type="entry name" value="PBP_dimer_sf"/>
</dbReference>
<dbReference type="GO" id="GO:0005886">
    <property type="term" value="C:plasma membrane"/>
    <property type="evidence" value="ECO:0007669"/>
    <property type="project" value="UniProtKB-SubCell"/>
</dbReference>
<dbReference type="GO" id="GO:0071555">
    <property type="term" value="P:cell wall organization"/>
    <property type="evidence" value="ECO:0007669"/>
    <property type="project" value="UniProtKB-KW"/>
</dbReference>
<keyword evidence="11 15" id="KW-1133">Transmembrane helix</keyword>
<evidence type="ECO:0000313" key="18">
    <source>
        <dbReference type="EMBL" id="OYQ32553.1"/>
    </source>
</evidence>
<keyword evidence="3" id="KW-1003">Cell membrane</keyword>
<reference evidence="18 19" key="1">
    <citation type="submission" date="2017-07" db="EMBL/GenBank/DDBJ databases">
        <title>Niveispirillum cyanobacteriorum sp. nov., isolated from cyanobacterial aggregates in a eutrophic lake.</title>
        <authorList>
            <person name="Cai H."/>
        </authorList>
    </citation>
    <scope>NUCLEOTIDE SEQUENCE [LARGE SCALE GENOMIC DNA]</scope>
    <source>
        <strain evidence="19">TH1-14</strain>
    </source>
</reference>
<dbReference type="RefSeq" id="WP_094457588.1">
    <property type="nucleotide sequence ID" value="NZ_NOXU01000031.1"/>
</dbReference>
<feature type="domain" description="Penicillin-binding protein transpeptidase" evidence="16">
    <location>
        <begin position="267"/>
        <end position="601"/>
    </location>
</feature>
<comment type="caution">
    <text evidence="18">The sequence shown here is derived from an EMBL/GenBank/DDBJ whole genome shotgun (WGS) entry which is preliminary data.</text>
</comment>
<evidence type="ECO:0000256" key="15">
    <source>
        <dbReference type="SAM" id="Phobius"/>
    </source>
</evidence>
<gene>
    <name evidence="18" type="primary">mrdA</name>
    <name evidence="18" type="ORF">CHU95_17365</name>
</gene>
<sequence>MSAFDRDAERQRMLSRRTMVLGGLQGAAVATLAGRLYYLQIVESDRYTVLAEDNRISLRLVAPPRGLITDRFGVPLAVNEQNFSAIIVSERAGDVQQILDEVGKLIPLTETDERRIQRDIQRSRSFAPITIKENLTWDQVAAIEVNLPDLPGVSIDVGQVRSYPFGEALSHVLGYVGAASEKDVEGSTDPLLTLPGFRVGKGGIEKQYDQALRGAAGNRQLEVNAVGRVIRELSRDPGQPGREVALTIDAKLQHYMHQRLSAEQSAAAVVMDVHTGGIQALCSSPSFDPNQFAMGIGYDAYQALLKDERTPLINKVIAGQYPPGSTFKMLTALAALESGIVDADHRVYCPGHMELGGHRFHCWRRGGHGSMDMVGSLMHSCDVYFYDIAGRIGMDRIAEMARKFGLGGRVGLEIPGEKPGLIPDPKWKRRALKQPWHQGETLIASMGQGYVLTTPLQLAVMTARLASGKAIQPHLLKSIEGQFTETTEWPGIDVKPENLAVVLKGMNAVTNVPGGTGYRARINVAGMEMAGKSGSAQVRRISMAERSTGVRSNESLPWRERDHALFVAYAPVHAPKYACAVIVEHGGGGGAVAAPIARDILLECQMLDAARATVAQQPPPSTDTTPVPPPAEGGTP</sequence>
<evidence type="ECO:0000259" key="17">
    <source>
        <dbReference type="Pfam" id="PF03717"/>
    </source>
</evidence>
<dbReference type="Pfam" id="PF03717">
    <property type="entry name" value="PBP_dimer"/>
    <property type="match status" value="1"/>
</dbReference>
<evidence type="ECO:0000256" key="11">
    <source>
        <dbReference type="ARBA" id="ARBA00022989"/>
    </source>
</evidence>
<dbReference type="InterPro" id="IPR017790">
    <property type="entry name" value="Penicillin-binding_protein_2"/>
</dbReference>
<dbReference type="GO" id="GO:0006508">
    <property type="term" value="P:proteolysis"/>
    <property type="evidence" value="ECO:0007669"/>
    <property type="project" value="UniProtKB-KW"/>
</dbReference>
<name>A0A255YTL1_9PROT</name>
<dbReference type="Gene3D" id="3.40.710.10">
    <property type="entry name" value="DD-peptidase/beta-lactamase superfamily"/>
    <property type="match status" value="1"/>
</dbReference>
<dbReference type="GO" id="GO:0008360">
    <property type="term" value="P:regulation of cell shape"/>
    <property type="evidence" value="ECO:0007669"/>
    <property type="project" value="UniProtKB-KW"/>
</dbReference>
<evidence type="ECO:0000256" key="1">
    <source>
        <dbReference type="ARBA" id="ARBA00004167"/>
    </source>
</evidence>
<dbReference type="Pfam" id="PF00905">
    <property type="entry name" value="Transpeptidase"/>
    <property type="match status" value="1"/>
</dbReference>
<evidence type="ECO:0000256" key="8">
    <source>
        <dbReference type="ARBA" id="ARBA00022801"/>
    </source>
</evidence>
<dbReference type="PANTHER" id="PTHR30627">
    <property type="entry name" value="PEPTIDOGLYCAN D,D-TRANSPEPTIDASE"/>
    <property type="match status" value="1"/>
</dbReference>
<dbReference type="SUPFAM" id="SSF56601">
    <property type="entry name" value="beta-lactamase/transpeptidase-like"/>
    <property type="match status" value="1"/>
</dbReference>
<dbReference type="InterPro" id="IPR005311">
    <property type="entry name" value="PBP_dimer"/>
</dbReference>
<dbReference type="OrthoDB" id="9766847at2"/>
<evidence type="ECO:0000256" key="5">
    <source>
        <dbReference type="ARBA" id="ARBA00022645"/>
    </source>
</evidence>
<keyword evidence="7 15" id="KW-0812">Transmembrane</keyword>
<keyword evidence="10" id="KW-0573">Peptidoglycan synthesis</keyword>
<dbReference type="GO" id="GO:0009002">
    <property type="term" value="F:serine-type D-Ala-D-Ala carboxypeptidase activity"/>
    <property type="evidence" value="ECO:0007669"/>
    <property type="project" value="InterPro"/>
</dbReference>
<evidence type="ECO:0000313" key="19">
    <source>
        <dbReference type="Proteomes" id="UP000216998"/>
    </source>
</evidence>
<organism evidence="18 19">
    <name type="scientific">Niveispirillum lacus</name>
    <dbReference type="NCBI Taxonomy" id="1981099"/>
    <lineage>
        <taxon>Bacteria</taxon>
        <taxon>Pseudomonadati</taxon>
        <taxon>Pseudomonadota</taxon>
        <taxon>Alphaproteobacteria</taxon>
        <taxon>Rhodospirillales</taxon>
        <taxon>Azospirillaceae</taxon>
        <taxon>Niveispirillum</taxon>
    </lineage>
</organism>
<dbReference type="AlphaFoldDB" id="A0A255YTL1"/>
<keyword evidence="13" id="KW-0961">Cell wall biogenesis/degradation</keyword>
<keyword evidence="9" id="KW-0133">Cell shape</keyword>
<dbReference type="InterPro" id="IPR001460">
    <property type="entry name" value="PCN-bd_Tpept"/>
</dbReference>
<evidence type="ECO:0000259" key="16">
    <source>
        <dbReference type="Pfam" id="PF00905"/>
    </source>
</evidence>
<keyword evidence="8" id="KW-0378">Hydrolase</keyword>
<evidence type="ECO:0000256" key="4">
    <source>
        <dbReference type="ARBA" id="ARBA00022519"/>
    </source>
</evidence>
<dbReference type="InterPro" id="IPR050515">
    <property type="entry name" value="Beta-lactam/transpept"/>
</dbReference>
<dbReference type="GO" id="GO:0008658">
    <property type="term" value="F:penicillin binding"/>
    <property type="evidence" value="ECO:0007669"/>
    <property type="project" value="InterPro"/>
</dbReference>
<dbReference type="NCBIfam" id="TIGR03423">
    <property type="entry name" value="pbp2_mrdA"/>
    <property type="match status" value="1"/>
</dbReference>
<evidence type="ECO:0000256" key="9">
    <source>
        <dbReference type="ARBA" id="ARBA00022960"/>
    </source>
</evidence>
<keyword evidence="6" id="KW-0645">Protease</keyword>
<feature type="domain" description="Penicillin-binding protein dimerisation" evidence="17">
    <location>
        <begin position="62"/>
        <end position="233"/>
    </location>
</feature>
<keyword evidence="19" id="KW-1185">Reference proteome</keyword>
<dbReference type="Proteomes" id="UP000216998">
    <property type="component" value="Unassembled WGS sequence"/>
</dbReference>
<feature type="transmembrane region" description="Helical" evidence="15">
    <location>
        <begin position="20"/>
        <end position="38"/>
    </location>
</feature>
<dbReference type="PANTHER" id="PTHR30627:SF2">
    <property type="entry name" value="PEPTIDOGLYCAN D,D-TRANSPEPTIDASE MRDA"/>
    <property type="match status" value="1"/>
</dbReference>
<evidence type="ECO:0000256" key="14">
    <source>
        <dbReference type="SAM" id="MobiDB-lite"/>
    </source>
</evidence>
<dbReference type="EMBL" id="NOXU01000031">
    <property type="protein sequence ID" value="OYQ32553.1"/>
    <property type="molecule type" value="Genomic_DNA"/>
</dbReference>